<protein>
    <submittedName>
        <fullName evidence="2">Uncharacterized protein</fullName>
    </submittedName>
</protein>
<accession>A0A803PRH7</accession>
<keyword evidence="3" id="KW-1185">Reference proteome</keyword>
<evidence type="ECO:0000313" key="2">
    <source>
        <dbReference type="EnsemblPlants" id="cds.evm.model.05.704"/>
    </source>
</evidence>
<reference evidence="2" key="2">
    <citation type="submission" date="2021-03" db="UniProtKB">
        <authorList>
            <consortium name="EnsemblPlants"/>
        </authorList>
    </citation>
    <scope>IDENTIFICATION</scope>
</reference>
<dbReference type="EMBL" id="UZAU01000440">
    <property type="status" value="NOT_ANNOTATED_CDS"/>
    <property type="molecule type" value="Genomic_DNA"/>
</dbReference>
<proteinExistence type="predicted"/>
<sequence length="67" mass="7307">MHNIPVDEESKYLSRTKRQQIGQPGVLARPPLAVHGAAKAGQPLAKHELARFSSTDHFGASQSFEPD</sequence>
<dbReference type="Proteomes" id="UP000596661">
    <property type="component" value="Chromosome 5"/>
</dbReference>
<dbReference type="AlphaFoldDB" id="A0A803PRH7"/>
<evidence type="ECO:0000256" key="1">
    <source>
        <dbReference type="SAM" id="MobiDB-lite"/>
    </source>
</evidence>
<name>A0A803PRH7_CANSA</name>
<dbReference type="Gramene" id="evm.model.05.704">
    <property type="protein sequence ID" value="cds.evm.model.05.704"/>
    <property type="gene ID" value="evm.TU.05.704"/>
</dbReference>
<reference evidence="2" key="1">
    <citation type="submission" date="2018-11" db="EMBL/GenBank/DDBJ databases">
        <authorList>
            <person name="Grassa J C."/>
        </authorList>
    </citation>
    <scope>NUCLEOTIDE SEQUENCE [LARGE SCALE GENOMIC DNA]</scope>
</reference>
<organism evidence="2 3">
    <name type="scientific">Cannabis sativa</name>
    <name type="common">Hemp</name>
    <name type="synonym">Marijuana</name>
    <dbReference type="NCBI Taxonomy" id="3483"/>
    <lineage>
        <taxon>Eukaryota</taxon>
        <taxon>Viridiplantae</taxon>
        <taxon>Streptophyta</taxon>
        <taxon>Embryophyta</taxon>
        <taxon>Tracheophyta</taxon>
        <taxon>Spermatophyta</taxon>
        <taxon>Magnoliopsida</taxon>
        <taxon>eudicotyledons</taxon>
        <taxon>Gunneridae</taxon>
        <taxon>Pentapetalae</taxon>
        <taxon>rosids</taxon>
        <taxon>fabids</taxon>
        <taxon>Rosales</taxon>
        <taxon>Cannabaceae</taxon>
        <taxon>Cannabis</taxon>
    </lineage>
</organism>
<dbReference type="EnsemblPlants" id="evm.model.05.704">
    <property type="protein sequence ID" value="cds.evm.model.05.704"/>
    <property type="gene ID" value="evm.TU.05.704"/>
</dbReference>
<evidence type="ECO:0000313" key="3">
    <source>
        <dbReference type="Proteomes" id="UP000596661"/>
    </source>
</evidence>
<feature type="region of interest" description="Disordered" evidence="1">
    <location>
        <begin position="1"/>
        <end position="26"/>
    </location>
</feature>